<dbReference type="EMBL" id="CM055112">
    <property type="protein sequence ID" value="KAJ7517020.1"/>
    <property type="molecule type" value="Genomic_DNA"/>
</dbReference>
<evidence type="ECO:0000313" key="1">
    <source>
        <dbReference type="EMBL" id="KAJ7517020.1"/>
    </source>
</evidence>
<name>A0ACC2AHH2_DIPCM</name>
<gene>
    <name evidence="1" type="ORF">O6H91_21G008700</name>
</gene>
<proteinExistence type="predicted"/>
<evidence type="ECO:0000313" key="2">
    <source>
        <dbReference type="Proteomes" id="UP001162992"/>
    </source>
</evidence>
<dbReference type="Proteomes" id="UP001162992">
    <property type="component" value="Chromosome 21"/>
</dbReference>
<keyword evidence="2" id="KW-1185">Reference proteome</keyword>
<sequence>MERFRLMQQPFESLMYDLMAVDAFPGAPVCIISDPWLAWVQESADKLHIPRYAFYPSQATVLATLFYLPVLQAQGRLPLKASPAPDNVEECDEELVVRVPNLPPLRNLDCVSVLLETFPNHIRDAYVGAWLTIPKAAAGVLVNTFYELDTVPFDALQDPSLNPNKIPVFAIGPLHAHSNLAHPTSETAESSNFVNQVEKKCLQWLDSQSASSVLYISFGSLFLPSLAQIHELALGIEASEQFFVWVLRPPPGTLCSTEKIDVSTILPEGFLSRTKERGFIIPNWAPQRLILSHPSTGAFLTHCGWNSTLESICMGVPMVAVPQFADQRLNRMLIVNQLKVGVEPRRSADGLVERGEVERVTRLVLTGKEGMELRSRAKQWSAAAMKAVEKGGSSDRNLESFISKMEQLSSKNL</sequence>
<reference evidence="2" key="1">
    <citation type="journal article" date="2024" name="Proc. Natl. Acad. Sci. U.S.A.">
        <title>Extraordinary preservation of gene collinearity over three hundred million years revealed in homosporous lycophytes.</title>
        <authorList>
            <person name="Li C."/>
            <person name="Wickell D."/>
            <person name="Kuo L.Y."/>
            <person name="Chen X."/>
            <person name="Nie B."/>
            <person name="Liao X."/>
            <person name="Peng D."/>
            <person name="Ji J."/>
            <person name="Jenkins J."/>
            <person name="Williams M."/>
            <person name="Shu S."/>
            <person name="Plott C."/>
            <person name="Barry K."/>
            <person name="Rajasekar S."/>
            <person name="Grimwood J."/>
            <person name="Han X."/>
            <person name="Sun S."/>
            <person name="Hou Z."/>
            <person name="He W."/>
            <person name="Dai G."/>
            <person name="Sun C."/>
            <person name="Schmutz J."/>
            <person name="Leebens-Mack J.H."/>
            <person name="Li F.W."/>
            <person name="Wang L."/>
        </authorList>
    </citation>
    <scope>NUCLEOTIDE SEQUENCE [LARGE SCALE GENOMIC DNA]</scope>
    <source>
        <strain evidence="2">cv. PW_Plant_1</strain>
    </source>
</reference>
<comment type="caution">
    <text evidence="1">The sequence shown here is derived from an EMBL/GenBank/DDBJ whole genome shotgun (WGS) entry which is preliminary data.</text>
</comment>
<accession>A0ACC2AHH2</accession>
<protein>
    <submittedName>
        <fullName evidence="1">Uncharacterized protein</fullName>
    </submittedName>
</protein>
<organism evidence="1 2">
    <name type="scientific">Diphasiastrum complanatum</name>
    <name type="common">Issler's clubmoss</name>
    <name type="synonym">Lycopodium complanatum</name>
    <dbReference type="NCBI Taxonomy" id="34168"/>
    <lineage>
        <taxon>Eukaryota</taxon>
        <taxon>Viridiplantae</taxon>
        <taxon>Streptophyta</taxon>
        <taxon>Embryophyta</taxon>
        <taxon>Tracheophyta</taxon>
        <taxon>Lycopodiopsida</taxon>
        <taxon>Lycopodiales</taxon>
        <taxon>Lycopodiaceae</taxon>
        <taxon>Lycopodioideae</taxon>
        <taxon>Diphasiastrum</taxon>
    </lineage>
</organism>